<sequence>MSSPALPQPTPTEQLKAGVRTLVGALIDKAVDKAVEKAAGVALRQVDRVAAKLDEIAAGGGVKTHAVLGGVRAALQGKNPLWGAVTSAVAAMSPEAKLVLVLVLIVAVLLAPVLLLVLVVALLVIAVVAAVRGGSGGAR</sequence>
<evidence type="ECO:0000313" key="2">
    <source>
        <dbReference type="EMBL" id="NMH95256.1"/>
    </source>
</evidence>
<proteinExistence type="predicted"/>
<dbReference type="RefSeq" id="WP_169415920.1">
    <property type="nucleotide sequence ID" value="NZ_JAAXKZ010000168.1"/>
</dbReference>
<name>A0A848DS56_9PSEU</name>
<evidence type="ECO:0000256" key="1">
    <source>
        <dbReference type="SAM" id="Phobius"/>
    </source>
</evidence>
<keyword evidence="1" id="KW-0812">Transmembrane</keyword>
<keyword evidence="3" id="KW-1185">Reference proteome</keyword>
<dbReference type="AlphaFoldDB" id="A0A848DS56"/>
<feature type="transmembrane region" description="Helical" evidence="1">
    <location>
        <begin position="98"/>
        <end position="131"/>
    </location>
</feature>
<comment type="caution">
    <text evidence="2">The sequence shown here is derived from an EMBL/GenBank/DDBJ whole genome shotgun (WGS) entry which is preliminary data.</text>
</comment>
<keyword evidence="1" id="KW-0472">Membrane</keyword>
<dbReference type="EMBL" id="JAAXKZ010000168">
    <property type="protein sequence ID" value="NMH95256.1"/>
    <property type="molecule type" value="Genomic_DNA"/>
</dbReference>
<dbReference type="Proteomes" id="UP000586918">
    <property type="component" value="Unassembled WGS sequence"/>
</dbReference>
<accession>A0A848DS56</accession>
<organism evidence="2 3">
    <name type="scientific">Pseudonocardia bannensis</name>
    <dbReference type="NCBI Taxonomy" id="630973"/>
    <lineage>
        <taxon>Bacteria</taxon>
        <taxon>Bacillati</taxon>
        <taxon>Actinomycetota</taxon>
        <taxon>Actinomycetes</taxon>
        <taxon>Pseudonocardiales</taxon>
        <taxon>Pseudonocardiaceae</taxon>
        <taxon>Pseudonocardia</taxon>
    </lineage>
</organism>
<reference evidence="2 3" key="1">
    <citation type="submission" date="2020-04" db="EMBL/GenBank/DDBJ databases">
        <authorList>
            <person name="Klaysubun C."/>
            <person name="Duangmal K."/>
            <person name="Lipun K."/>
        </authorList>
    </citation>
    <scope>NUCLEOTIDE SEQUENCE [LARGE SCALE GENOMIC DNA]</scope>
    <source>
        <strain evidence="2 3">DSM 45300</strain>
    </source>
</reference>
<evidence type="ECO:0000313" key="3">
    <source>
        <dbReference type="Proteomes" id="UP000586918"/>
    </source>
</evidence>
<gene>
    <name evidence="2" type="ORF">HF519_27600</name>
</gene>
<protein>
    <submittedName>
        <fullName evidence="2">Uncharacterized protein</fullName>
    </submittedName>
</protein>
<keyword evidence="1" id="KW-1133">Transmembrane helix</keyword>